<evidence type="ECO:0000313" key="2">
    <source>
        <dbReference type="Proteomes" id="UP000198642"/>
    </source>
</evidence>
<dbReference type="Proteomes" id="UP000198642">
    <property type="component" value="Unassembled WGS sequence"/>
</dbReference>
<dbReference type="AlphaFoldDB" id="A0A1I0WHQ6"/>
<accession>A0A1I0WHQ6</accession>
<dbReference type="EMBL" id="FOJW01000003">
    <property type="protein sequence ID" value="SFA87476.1"/>
    <property type="molecule type" value="Genomic_DNA"/>
</dbReference>
<dbReference type="RefSeq" id="WP_090234211.1">
    <property type="nucleotide sequence ID" value="NZ_FOJW01000003.1"/>
</dbReference>
<keyword evidence="2" id="KW-1185">Reference proteome</keyword>
<reference evidence="1 2" key="1">
    <citation type="submission" date="2016-10" db="EMBL/GenBank/DDBJ databases">
        <authorList>
            <person name="de Groot N.N."/>
        </authorList>
    </citation>
    <scope>NUCLEOTIDE SEQUENCE [LARGE SCALE GENOMIC DNA]</scope>
    <source>
        <strain evidence="1 2">CGMCC 1.3702</strain>
    </source>
</reference>
<evidence type="ECO:0000313" key="1">
    <source>
        <dbReference type="EMBL" id="SFA87476.1"/>
    </source>
</evidence>
<name>A0A1I0WHQ6_9BACI</name>
<proteinExistence type="predicted"/>
<organism evidence="1 2">
    <name type="scientific">Lentibacillus halodurans</name>
    <dbReference type="NCBI Taxonomy" id="237679"/>
    <lineage>
        <taxon>Bacteria</taxon>
        <taxon>Bacillati</taxon>
        <taxon>Bacillota</taxon>
        <taxon>Bacilli</taxon>
        <taxon>Bacillales</taxon>
        <taxon>Bacillaceae</taxon>
        <taxon>Lentibacillus</taxon>
    </lineage>
</organism>
<gene>
    <name evidence="1" type="ORF">SAMN04488072_1035</name>
</gene>
<dbReference type="OrthoDB" id="2973206at2"/>
<sequence length="92" mass="10822">MWKAYKSIDSFNGNFSSWAKTNIQIEMASDVLQNDDRMQQYELLSNMLQSDIPSNAHSGLNHLDRIQEKLTVNQWKWLYNYIILHQSAGEEE</sequence>
<protein>
    <submittedName>
        <fullName evidence="1">Uncharacterized protein</fullName>
    </submittedName>
</protein>